<gene>
    <name evidence="1" type="ORF">NDU88_003208</name>
</gene>
<proteinExistence type="predicted"/>
<dbReference type="AlphaFoldDB" id="A0AAV7M3Q0"/>
<evidence type="ECO:0000313" key="2">
    <source>
        <dbReference type="Proteomes" id="UP001066276"/>
    </source>
</evidence>
<comment type="caution">
    <text evidence="1">The sequence shown here is derived from an EMBL/GenBank/DDBJ whole genome shotgun (WGS) entry which is preliminary data.</text>
</comment>
<dbReference type="Proteomes" id="UP001066276">
    <property type="component" value="Chromosome 10"/>
</dbReference>
<evidence type="ECO:0000313" key="1">
    <source>
        <dbReference type="EMBL" id="KAJ1098092.1"/>
    </source>
</evidence>
<name>A0AAV7M3Q0_PLEWA</name>
<reference evidence="1" key="1">
    <citation type="journal article" date="2022" name="bioRxiv">
        <title>Sequencing and chromosome-scale assembly of the giantPleurodeles waltlgenome.</title>
        <authorList>
            <person name="Brown T."/>
            <person name="Elewa A."/>
            <person name="Iarovenko S."/>
            <person name="Subramanian E."/>
            <person name="Araus A.J."/>
            <person name="Petzold A."/>
            <person name="Susuki M."/>
            <person name="Suzuki K.-i.T."/>
            <person name="Hayashi T."/>
            <person name="Toyoda A."/>
            <person name="Oliveira C."/>
            <person name="Osipova E."/>
            <person name="Leigh N.D."/>
            <person name="Simon A."/>
            <person name="Yun M.H."/>
        </authorList>
    </citation>
    <scope>NUCLEOTIDE SEQUENCE</scope>
    <source>
        <strain evidence="1">20211129_DDA</strain>
        <tissue evidence="1">Liver</tissue>
    </source>
</reference>
<keyword evidence="2" id="KW-1185">Reference proteome</keyword>
<sequence length="144" mass="15980">MDWRPPRSSQDGCEGAVLRWRVEHDSLEGPSLFLLSALLSATPRSLSPPCWNLVTPERRGRVIGGAPGELWGWLMDRQRGDSAGVPGSWSQVVTALDLCRVECLASADWAAATLYIVMQLSSPSWARTKRHDRRSRKCALINLP</sequence>
<organism evidence="1 2">
    <name type="scientific">Pleurodeles waltl</name>
    <name type="common">Iberian ribbed newt</name>
    <dbReference type="NCBI Taxonomy" id="8319"/>
    <lineage>
        <taxon>Eukaryota</taxon>
        <taxon>Metazoa</taxon>
        <taxon>Chordata</taxon>
        <taxon>Craniata</taxon>
        <taxon>Vertebrata</taxon>
        <taxon>Euteleostomi</taxon>
        <taxon>Amphibia</taxon>
        <taxon>Batrachia</taxon>
        <taxon>Caudata</taxon>
        <taxon>Salamandroidea</taxon>
        <taxon>Salamandridae</taxon>
        <taxon>Pleurodelinae</taxon>
        <taxon>Pleurodeles</taxon>
    </lineage>
</organism>
<dbReference type="EMBL" id="JANPWB010000014">
    <property type="protein sequence ID" value="KAJ1098092.1"/>
    <property type="molecule type" value="Genomic_DNA"/>
</dbReference>
<protein>
    <submittedName>
        <fullName evidence="1">Uncharacterized protein</fullName>
    </submittedName>
</protein>
<accession>A0AAV7M3Q0</accession>